<dbReference type="Proteomes" id="UP001500449">
    <property type="component" value="Unassembled WGS sequence"/>
</dbReference>
<dbReference type="PANTHER" id="PTHR43169:SF2">
    <property type="entry name" value="NAD_GMP SYNTHASE DOMAIN-CONTAINING PROTEIN"/>
    <property type="match status" value="1"/>
</dbReference>
<keyword evidence="1" id="KW-0808">Transferase</keyword>
<dbReference type="InterPro" id="IPR052188">
    <property type="entry name" value="Ni-pincer_cofactor_biosynth"/>
</dbReference>
<dbReference type="EMBL" id="BAAAQK010000005">
    <property type="protein sequence ID" value="GAA1840266.1"/>
    <property type="molecule type" value="Genomic_DNA"/>
</dbReference>
<dbReference type="PANTHER" id="PTHR43169">
    <property type="entry name" value="EXSB FAMILY PROTEIN"/>
    <property type="match status" value="1"/>
</dbReference>
<name>A0ABN2MYF0_9PSEU</name>
<proteinExistence type="predicted"/>
<reference evidence="1 2" key="1">
    <citation type="journal article" date="2019" name="Int. J. Syst. Evol. Microbiol.">
        <title>The Global Catalogue of Microorganisms (GCM) 10K type strain sequencing project: providing services to taxonomists for standard genome sequencing and annotation.</title>
        <authorList>
            <consortium name="The Broad Institute Genomics Platform"/>
            <consortium name="The Broad Institute Genome Sequencing Center for Infectious Disease"/>
            <person name="Wu L."/>
            <person name="Ma J."/>
        </authorList>
    </citation>
    <scope>NUCLEOTIDE SEQUENCE [LARGE SCALE GENOMIC DNA]</scope>
    <source>
        <strain evidence="1 2">JCM 16009</strain>
    </source>
</reference>
<sequence>MADAATGRTAQRAFDDLCARIAPYGRMLVGYSGGADSALLAHAAHHALGAGAVAVTAVSASLPAAERTAAAALARRHGFAQVEVCTDELSRPEYRANSGDRCFHCKSALLDALEPLAAQSGAVIALGTNLDDLGDHRPGQRAAAGRGAVTPLVEAGLSKAEVRAVSRWAGLDSADKPAAACLSSRVAYGDPVTAEVLARIEAAEAALHALGFPVCRVRAHAAGTVARLELPEADLPRALLVAAEIDAAVCGAGFTFCSVDLQGFRSGRMNVLLGLPSVAR</sequence>
<accession>A0ABN2MYF0</accession>
<evidence type="ECO:0000313" key="1">
    <source>
        <dbReference type="EMBL" id="GAA1840266.1"/>
    </source>
</evidence>
<keyword evidence="2" id="KW-1185">Reference proteome</keyword>
<comment type="caution">
    <text evidence="1">The sequence shown here is derived from an EMBL/GenBank/DDBJ whole genome shotgun (WGS) entry which is preliminary data.</text>
</comment>
<dbReference type="InterPro" id="IPR005232">
    <property type="entry name" value="LarE"/>
</dbReference>
<dbReference type="InterPro" id="IPR014729">
    <property type="entry name" value="Rossmann-like_a/b/a_fold"/>
</dbReference>
<dbReference type="RefSeq" id="WP_344414701.1">
    <property type="nucleotide sequence ID" value="NZ_BAAAQK010000005.1"/>
</dbReference>
<dbReference type="SUPFAM" id="SSF52402">
    <property type="entry name" value="Adenine nucleotide alpha hydrolases-like"/>
    <property type="match status" value="1"/>
</dbReference>
<gene>
    <name evidence="1" type="primary">larE</name>
    <name evidence="1" type="ORF">GCM10009836_19470</name>
</gene>
<evidence type="ECO:0000313" key="2">
    <source>
        <dbReference type="Proteomes" id="UP001500449"/>
    </source>
</evidence>
<organism evidence="1 2">
    <name type="scientific">Pseudonocardia ailaonensis</name>
    <dbReference type="NCBI Taxonomy" id="367279"/>
    <lineage>
        <taxon>Bacteria</taxon>
        <taxon>Bacillati</taxon>
        <taxon>Actinomycetota</taxon>
        <taxon>Actinomycetes</taxon>
        <taxon>Pseudonocardiales</taxon>
        <taxon>Pseudonocardiaceae</taxon>
        <taxon>Pseudonocardia</taxon>
    </lineage>
</organism>
<dbReference type="PIRSF" id="PIRSF006661">
    <property type="entry name" value="PP-lp_UCP006661"/>
    <property type="match status" value="1"/>
</dbReference>
<dbReference type="Gene3D" id="3.40.50.620">
    <property type="entry name" value="HUPs"/>
    <property type="match status" value="1"/>
</dbReference>
<dbReference type="GO" id="GO:0016740">
    <property type="term" value="F:transferase activity"/>
    <property type="evidence" value="ECO:0007669"/>
    <property type="project" value="UniProtKB-KW"/>
</dbReference>
<dbReference type="NCBIfam" id="TIGR00268">
    <property type="entry name" value="ATP-dependent sacrificial sulfur transferase LarE"/>
    <property type="match status" value="1"/>
</dbReference>
<protein>
    <submittedName>
        <fullName evidence="1">ATP-dependent sacrificial sulfur transferase LarE</fullName>
    </submittedName>
</protein>